<comment type="caution">
    <text evidence="9">The sequence shown here is derived from an EMBL/GenBank/DDBJ whole genome shotgun (WGS) entry which is preliminary data.</text>
</comment>
<dbReference type="Proteomes" id="UP000419743">
    <property type="component" value="Unassembled WGS sequence"/>
</dbReference>
<organism evidence="9 10">
    <name type="scientific">Occultella aeris</name>
    <dbReference type="NCBI Taxonomy" id="2761496"/>
    <lineage>
        <taxon>Bacteria</taxon>
        <taxon>Bacillati</taxon>
        <taxon>Actinomycetota</taxon>
        <taxon>Actinomycetes</taxon>
        <taxon>Micrococcales</taxon>
        <taxon>Ruaniaceae</taxon>
        <taxon>Occultella</taxon>
    </lineage>
</organism>
<evidence type="ECO:0000256" key="2">
    <source>
        <dbReference type="ARBA" id="ARBA00022692"/>
    </source>
</evidence>
<dbReference type="EMBL" id="CACRYJ010000034">
    <property type="protein sequence ID" value="VZO37531.1"/>
    <property type="molecule type" value="Genomic_DNA"/>
</dbReference>
<proteinExistence type="predicted"/>
<dbReference type="InterPro" id="IPR007816">
    <property type="entry name" value="ResB-like_domain"/>
</dbReference>
<evidence type="ECO:0000313" key="9">
    <source>
        <dbReference type="EMBL" id="VZO37531.1"/>
    </source>
</evidence>
<feature type="domain" description="ResB-like" evidence="8">
    <location>
        <begin position="71"/>
        <end position="561"/>
    </location>
</feature>
<evidence type="ECO:0000313" key="10">
    <source>
        <dbReference type="Proteomes" id="UP000419743"/>
    </source>
</evidence>
<evidence type="ECO:0000256" key="4">
    <source>
        <dbReference type="ARBA" id="ARBA00022989"/>
    </source>
</evidence>
<evidence type="ECO:0000256" key="6">
    <source>
        <dbReference type="SAM" id="MobiDB-lite"/>
    </source>
</evidence>
<feature type="region of interest" description="Disordered" evidence="6">
    <location>
        <begin position="1"/>
        <end position="50"/>
    </location>
</feature>
<evidence type="ECO:0000256" key="5">
    <source>
        <dbReference type="ARBA" id="ARBA00023136"/>
    </source>
</evidence>
<keyword evidence="10" id="KW-1185">Reference proteome</keyword>
<evidence type="ECO:0000256" key="3">
    <source>
        <dbReference type="ARBA" id="ARBA00022748"/>
    </source>
</evidence>
<evidence type="ECO:0000259" key="8">
    <source>
        <dbReference type="Pfam" id="PF05140"/>
    </source>
</evidence>
<feature type="transmembrane region" description="Helical" evidence="7">
    <location>
        <begin position="504"/>
        <end position="524"/>
    </location>
</feature>
<dbReference type="Pfam" id="PF05140">
    <property type="entry name" value="ResB"/>
    <property type="match status" value="1"/>
</dbReference>
<reference evidence="9 10" key="1">
    <citation type="submission" date="2019-11" db="EMBL/GenBank/DDBJ databases">
        <authorList>
            <person name="Criscuolo A."/>
        </authorList>
    </citation>
    <scope>NUCLEOTIDE SEQUENCE [LARGE SCALE GENOMIC DNA]</scope>
    <source>
        <strain evidence="9">CIP111667</strain>
    </source>
</reference>
<dbReference type="GO" id="GO:0016020">
    <property type="term" value="C:membrane"/>
    <property type="evidence" value="ECO:0007669"/>
    <property type="project" value="UniProtKB-SubCell"/>
</dbReference>
<dbReference type="AlphaFoldDB" id="A0A7M4DKD2"/>
<dbReference type="InterPro" id="IPR023494">
    <property type="entry name" value="Cyt_c_bgen_Ccs1/CcsB/ResB"/>
</dbReference>
<feature type="transmembrane region" description="Helical" evidence="7">
    <location>
        <begin position="73"/>
        <end position="91"/>
    </location>
</feature>
<keyword evidence="4 7" id="KW-1133">Transmembrane helix</keyword>
<evidence type="ECO:0000256" key="1">
    <source>
        <dbReference type="ARBA" id="ARBA00004141"/>
    </source>
</evidence>
<keyword evidence="2 7" id="KW-0812">Transmembrane</keyword>
<dbReference type="GO" id="GO:0017004">
    <property type="term" value="P:cytochrome complex assembly"/>
    <property type="evidence" value="ECO:0007669"/>
    <property type="project" value="UniProtKB-KW"/>
</dbReference>
<evidence type="ECO:0000256" key="7">
    <source>
        <dbReference type="SAM" id="Phobius"/>
    </source>
</evidence>
<comment type="subcellular location">
    <subcellularLocation>
        <location evidence="1">Membrane</location>
        <topology evidence="1">Multi-pass membrane protein</topology>
    </subcellularLocation>
</comment>
<name>A0A7M4DKD2_9MICO</name>
<keyword evidence="5 7" id="KW-0472">Membrane</keyword>
<feature type="transmembrane region" description="Helical" evidence="7">
    <location>
        <begin position="128"/>
        <end position="146"/>
    </location>
</feature>
<sequence length="579" mass="62347">MATRYEPEGLATTDDAADGIEPAPKRAGGGGAGSSGPRSPSGGRGSGAPRGDAGLGVRGWLRWTWRQLTSMRVALLLLLLLAVVALPGAFFPQRTSDPNAVQQYFLDHPDTADLLDSLHLFDVYASPWFSAVYLLLFVSLIGCILPRTWVHLKNLRAEPSRVPSRFTRFDVRGQARAVGTPEQVRRSLDAALGRRYRRRLASERGRTADGEARTALTISAERGFGRETGNLVFHLALVGLLVVTAWGQLVHYRGQVVVVQGDTFVNSPLDFDSFDTGSWYGADAQEPFRVRLDSFESEFTVDSQARDFVAGVTLTETDGATRTADVRVNHPLETNDTRIYLTGNGFAPRFTVTDGSGEVAFSGAVPFLPTADPNYTSNGVVMVPDANGGERQLGFNGVLLPTATADEEGNLIGSAYPQPLDPAVVLNVWVGDLGLDNGVPQNLYLLDTTNMEQVLTTAEDGTEGPVQVVLRPGESVDLPDGLGTITFEDLPRFAAFDVRYDPSIVWMGVFAGLAFAGLVASLFLPRRRIWVRLVAGADGDTVVSAAALARGDDPGLQRELDRVLAVLDSDQAATSKEDR</sequence>
<gene>
    <name evidence="9" type="primary">ccsB</name>
    <name evidence="9" type="ORF">HALOF300_02595</name>
</gene>
<feature type="transmembrane region" description="Helical" evidence="7">
    <location>
        <begin position="231"/>
        <end position="249"/>
    </location>
</feature>
<keyword evidence="3" id="KW-0201">Cytochrome c-type biogenesis</keyword>
<dbReference type="PANTHER" id="PTHR31566:SF0">
    <property type="entry name" value="CYTOCHROME C BIOGENESIS PROTEIN CCS1, CHLOROPLASTIC"/>
    <property type="match status" value="1"/>
</dbReference>
<accession>A0A7M4DKD2</accession>
<protein>
    <submittedName>
        <fullName evidence="9">Cytochrome c biogenesis protein CcsB</fullName>
    </submittedName>
</protein>
<dbReference type="PANTHER" id="PTHR31566">
    <property type="entry name" value="CYTOCHROME C BIOGENESIS PROTEIN CCS1, CHLOROPLASTIC"/>
    <property type="match status" value="1"/>
</dbReference>
<dbReference type="RefSeq" id="WP_231955315.1">
    <property type="nucleotide sequence ID" value="NZ_CACRYJ010000034.1"/>
</dbReference>